<name>A0AAD9QKB2_ACRCE</name>
<dbReference type="Gene3D" id="6.10.250.3410">
    <property type="entry name" value="DBF zinc finger"/>
    <property type="match status" value="1"/>
</dbReference>
<dbReference type="EMBL" id="JARQWQ010000027">
    <property type="protein sequence ID" value="KAK2562764.1"/>
    <property type="molecule type" value="Genomic_DNA"/>
</dbReference>
<accession>A0AAD9QKB2</accession>
<keyword evidence="2 4" id="KW-0863">Zinc-finger</keyword>
<reference evidence="7" key="2">
    <citation type="journal article" date="2023" name="Science">
        <title>Genomic signatures of disease resistance in endangered staghorn corals.</title>
        <authorList>
            <person name="Vollmer S.V."/>
            <person name="Selwyn J.D."/>
            <person name="Despard B.A."/>
            <person name="Roesel C.L."/>
        </authorList>
    </citation>
    <scope>NUCLEOTIDE SEQUENCE</scope>
    <source>
        <strain evidence="7">K2</strain>
    </source>
</reference>
<dbReference type="InterPro" id="IPR038545">
    <property type="entry name" value="Znf_DBF_sf"/>
</dbReference>
<evidence type="ECO:0000256" key="2">
    <source>
        <dbReference type="ARBA" id="ARBA00022771"/>
    </source>
</evidence>
<feature type="region of interest" description="Disordered" evidence="5">
    <location>
        <begin position="222"/>
        <end position="242"/>
    </location>
</feature>
<protein>
    <recommendedName>
        <fullName evidence="6">DBF4-type domain-containing protein</fullName>
    </recommendedName>
</protein>
<comment type="caution">
    <text evidence="7">The sequence shown here is derived from an EMBL/GenBank/DDBJ whole genome shotgun (WGS) entry which is preliminary data.</text>
</comment>
<evidence type="ECO:0000313" key="8">
    <source>
        <dbReference type="Proteomes" id="UP001249851"/>
    </source>
</evidence>
<evidence type="ECO:0000256" key="5">
    <source>
        <dbReference type="SAM" id="MobiDB-lite"/>
    </source>
</evidence>
<organism evidence="7 8">
    <name type="scientific">Acropora cervicornis</name>
    <name type="common">Staghorn coral</name>
    <dbReference type="NCBI Taxonomy" id="6130"/>
    <lineage>
        <taxon>Eukaryota</taxon>
        <taxon>Metazoa</taxon>
        <taxon>Cnidaria</taxon>
        <taxon>Anthozoa</taxon>
        <taxon>Hexacorallia</taxon>
        <taxon>Scleractinia</taxon>
        <taxon>Astrocoeniina</taxon>
        <taxon>Acroporidae</taxon>
        <taxon>Acropora</taxon>
    </lineage>
</organism>
<keyword evidence="3" id="KW-0862">Zinc</keyword>
<reference evidence="7" key="1">
    <citation type="journal article" date="2023" name="G3 (Bethesda)">
        <title>Whole genome assembly and annotation of the endangered Caribbean coral Acropora cervicornis.</title>
        <authorList>
            <person name="Selwyn J.D."/>
            <person name="Vollmer S.V."/>
        </authorList>
    </citation>
    <scope>NUCLEOTIDE SEQUENCE</scope>
    <source>
        <strain evidence="7">K2</strain>
    </source>
</reference>
<evidence type="ECO:0000256" key="4">
    <source>
        <dbReference type="PROSITE-ProRule" id="PRU00600"/>
    </source>
</evidence>
<dbReference type="AlphaFoldDB" id="A0AAD9QKB2"/>
<dbReference type="GO" id="GO:0008270">
    <property type="term" value="F:zinc ion binding"/>
    <property type="evidence" value="ECO:0007669"/>
    <property type="project" value="UniProtKB-KW"/>
</dbReference>
<keyword evidence="1" id="KW-0479">Metal-binding</keyword>
<dbReference type="Proteomes" id="UP001249851">
    <property type="component" value="Unassembled WGS sequence"/>
</dbReference>
<evidence type="ECO:0000256" key="3">
    <source>
        <dbReference type="ARBA" id="ARBA00022833"/>
    </source>
</evidence>
<dbReference type="InterPro" id="IPR006572">
    <property type="entry name" value="Znf_DBF"/>
</dbReference>
<feature type="domain" description="DBF4-type" evidence="6">
    <location>
        <begin position="103"/>
        <end position="152"/>
    </location>
</feature>
<sequence length="242" mass="27950">MNSSKLKRAIKSCREVCKFPEMLAMTKREVLSSFLRLDDNMKPKKRLLFQRMWEESKNLKHLGKQACFPFMDTTVQMPCSPFDTWFKQNSTANKDFIDENGDQQYSQYFCELCGKNCVEIQSHLGTAEHKNAAMDDAHYTGVDALIKKGVSVEHFLKMIKEKHSSFPNPMIGFMGILIKRKKPFLRIVGEWNSLPLDIREASSVKDFELKLLKGVEIGDQQGHIGSRRKDDTQGRNMTKLNY</sequence>
<dbReference type="GO" id="GO:0003676">
    <property type="term" value="F:nucleic acid binding"/>
    <property type="evidence" value="ECO:0007669"/>
    <property type="project" value="InterPro"/>
</dbReference>
<dbReference type="PROSITE" id="PS51265">
    <property type="entry name" value="ZF_DBF4"/>
    <property type="match status" value="1"/>
</dbReference>
<proteinExistence type="predicted"/>
<dbReference type="Pfam" id="PF07535">
    <property type="entry name" value="zf-DBF"/>
    <property type="match status" value="1"/>
</dbReference>
<evidence type="ECO:0000313" key="7">
    <source>
        <dbReference type="EMBL" id="KAK2562764.1"/>
    </source>
</evidence>
<evidence type="ECO:0000259" key="6">
    <source>
        <dbReference type="PROSITE" id="PS51265"/>
    </source>
</evidence>
<evidence type="ECO:0000256" key="1">
    <source>
        <dbReference type="ARBA" id="ARBA00022723"/>
    </source>
</evidence>
<gene>
    <name evidence="7" type="ORF">P5673_013705</name>
</gene>
<keyword evidence="8" id="KW-1185">Reference proteome</keyword>